<organism evidence="2 3">
    <name type="scientific">Prunus dulcis</name>
    <name type="common">Almond</name>
    <name type="synonym">Amygdalus dulcis</name>
    <dbReference type="NCBI Taxonomy" id="3755"/>
    <lineage>
        <taxon>Eukaryota</taxon>
        <taxon>Viridiplantae</taxon>
        <taxon>Streptophyta</taxon>
        <taxon>Embryophyta</taxon>
        <taxon>Tracheophyta</taxon>
        <taxon>Spermatophyta</taxon>
        <taxon>Magnoliopsida</taxon>
        <taxon>eudicotyledons</taxon>
        <taxon>Gunneridae</taxon>
        <taxon>Pentapetalae</taxon>
        <taxon>rosids</taxon>
        <taxon>fabids</taxon>
        <taxon>Rosales</taxon>
        <taxon>Rosaceae</taxon>
        <taxon>Amygdaloideae</taxon>
        <taxon>Amygdaleae</taxon>
        <taxon>Prunus</taxon>
    </lineage>
</organism>
<protein>
    <submittedName>
        <fullName evidence="2">Uncharacterized protein</fullName>
    </submittedName>
</protein>
<comment type="caution">
    <text evidence="2">The sequence shown here is derived from an EMBL/GenBank/DDBJ whole genome shotgun (WGS) entry which is preliminary data.</text>
</comment>
<gene>
    <name evidence="2" type="ORF">L3X38_016251</name>
</gene>
<reference evidence="2 3" key="1">
    <citation type="journal article" date="2022" name="G3 (Bethesda)">
        <title>Whole-genome sequence and methylome profiling of the almond [Prunus dulcis (Mill.) D.A. Webb] cultivar 'Nonpareil'.</title>
        <authorList>
            <person name="D'Amico-Willman K.M."/>
            <person name="Ouma W.Z."/>
            <person name="Meulia T."/>
            <person name="Sideli G.M."/>
            <person name="Gradziel T.M."/>
            <person name="Fresnedo-Ramirez J."/>
        </authorList>
    </citation>
    <scope>NUCLEOTIDE SEQUENCE [LARGE SCALE GENOMIC DNA]</scope>
    <source>
        <strain evidence="2">Clone GOH B32 T37-40</strain>
    </source>
</reference>
<evidence type="ECO:0000256" key="1">
    <source>
        <dbReference type="SAM" id="MobiDB-lite"/>
    </source>
</evidence>
<evidence type="ECO:0000313" key="2">
    <source>
        <dbReference type="EMBL" id="KAI5336982.1"/>
    </source>
</evidence>
<name>A0AAD4Z816_PRUDU</name>
<dbReference type="EMBL" id="JAJFAZ020000003">
    <property type="protein sequence ID" value="KAI5336982.1"/>
    <property type="molecule type" value="Genomic_DNA"/>
</dbReference>
<evidence type="ECO:0000313" key="3">
    <source>
        <dbReference type="Proteomes" id="UP001054821"/>
    </source>
</evidence>
<keyword evidence="3" id="KW-1185">Reference proteome</keyword>
<dbReference type="AlphaFoldDB" id="A0AAD4Z816"/>
<sequence length="90" mass="9498">MFLRVLQGLGHLSWKFGPDQTVRSLTIARSDGYYKPSPRVGIFGISTSTVDGDGGDQSGKDEGEVGVRTGPVSRPVVDCGDGDSLGGWQL</sequence>
<dbReference type="Proteomes" id="UP001054821">
    <property type="component" value="Chromosome 3"/>
</dbReference>
<proteinExistence type="predicted"/>
<feature type="region of interest" description="Disordered" evidence="1">
    <location>
        <begin position="46"/>
        <end position="90"/>
    </location>
</feature>
<accession>A0AAD4Z816</accession>